<dbReference type="Gramene" id="KCW68345">
    <property type="protein sequence ID" value="KCW68345"/>
    <property type="gene ID" value="EUGRSUZ_F02005"/>
</dbReference>
<dbReference type="InParanoid" id="A0A059BRR2"/>
<dbReference type="EMBL" id="KK198758">
    <property type="protein sequence ID" value="KCW68345.1"/>
    <property type="molecule type" value="Genomic_DNA"/>
</dbReference>
<name>A0A059BRR2_EUCGR</name>
<protein>
    <submittedName>
        <fullName evidence="1">Uncharacterized protein</fullName>
    </submittedName>
</protein>
<sequence length="80" mass="9559">MMEMWNKIQPRCSIKWTLPNTHRQELEMCNVECGVCTFRLKRTLLNIQPRNFPMSLHFIISFGWINMNKETGSNDHIGKY</sequence>
<gene>
    <name evidence="1" type="ORF">EUGRSUZ_F02005</name>
</gene>
<evidence type="ECO:0000313" key="1">
    <source>
        <dbReference type="EMBL" id="KCW68345.1"/>
    </source>
</evidence>
<accession>A0A059BRR2</accession>
<proteinExistence type="predicted"/>
<dbReference type="AlphaFoldDB" id="A0A059BRR2"/>
<reference evidence="1" key="1">
    <citation type="submission" date="2013-07" db="EMBL/GenBank/DDBJ databases">
        <title>The genome of Eucalyptus grandis.</title>
        <authorList>
            <person name="Schmutz J."/>
            <person name="Hayes R."/>
            <person name="Myburg A."/>
            <person name="Tuskan G."/>
            <person name="Grattapaglia D."/>
            <person name="Rokhsar D.S."/>
        </authorList>
    </citation>
    <scope>NUCLEOTIDE SEQUENCE</scope>
    <source>
        <tissue evidence="1">Leaf extractions</tissue>
    </source>
</reference>
<organism evidence="1">
    <name type="scientific">Eucalyptus grandis</name>
    <name type="common">Flooded gum</name>
    <dbReference type="NCBI Taxonomy" id="71139"/>
    <lineage>
        <taxon>Eukaryota</taxon>
        <taxon>Viridiplantae</taxon>
        <taxon>Streptophyta</taxon>
        <taxon>Embryophyta</taxon>
        <taxon>Tracheophyta</taxon>
        <taxon>Spermatophyta</taxon>
        <taxon>Magnoliopsida</taxon>
        <taxon>eudicotyledons</taxon>
        <taxon>Gunneridae</taxon>
        <taxon>Pentapetalae</taxon>
        <taxon>rosids</taxon>
        <taxon>malvids</taxon>
        <taxon>Myrtales</taxon>
        <taxon>Myrtaceae</taxon>
        <taxon>Myrtoideae</taxon>
        <taxon>Eucalypteae</taxon>
        <taxon>Eucalyptus</taxon>
    </lineage>
</organism>